<accession>A0A4Z0F9L0</accession>
<keyword evidence="2" id="KW-1185">Reference proteome</keyword>
<dbReference type="InterPro" id="IPR035959">
    <property type="entry name" value="RutC-like_sf"/>
</dbReference>
<dbReference type="PANTHER" id="PTHR11803">
    <property type="entry name" value="2-IMINOBUTANOATE/2-IMINOPROPANOATE DEAMINASE RIDA"/>
    <property type="match status" value="1"/>
</dbReference>
<evidence type="ECO:0000313" key="1">
    <source>
        <dbReference type="EMBL" id="TFZ82548.1"/>
    </source>
</evidence>
<organism evidence="1 2">
    <name type="scientific">Candidatus Macondimonas diazotrophica</name>
    <dbReference type="NCBI Taxonomy" id="2305248"/>
    <lineage>
        <taxon>Bacteria</taxon>
        <taxon>Pseudomonadati</taxon>
        <taxon>Pseudomonadota</taxon>
        <taxon>Gammaproteobacteria</taxon>
        <taxon>Chromatiales</taxon>
        <taxon>Ectothiorhodospiraceae</taxon>
        <taxon>Candidatus Macondimonas</taxon>
    </lineage>
</organism>
<dbReference type="InterPro" id="IPR006175">
    <property type="entry name" value="YjgF/YER057c/UK114"/>
</dbReference>
<gene>
    <name evidence="1" type="ORF">E4680_07510</name>
</gene>
<dbReference type="AlphaFoldDB" id="A0A4Z0F9L0"/>
<dbReference type="Proteomes" id="UP000297890">
    <property type="component" value="Unassembled WGS sequence"/>
</dbReference>
<dbReference type="SUPFAM" id="SSF55298">
    <property type="entry name" value="YjgF-like"/>
    <property type="match status" value="1"/>
</dbReference>
<dbReference type="Gene3D" id="3.30.1330.40">
    <property type="entry name" value="RutC-like"/>
    <property type="match status" value="1"/>
</dbReference>
<dbReference type="GO" id="GO:0005829">
    <property type="term" value="C:cytosol"/>
    <property type="evidence" value="ECO:0007669"/>
    <property type="project" value="TreeGrafter"/>
</dbReference>
<name>A0A4Z0F9L0_9GAMM</name>
<dbReference type="Pfam" id="PF01042">
    <property type="entry name" value="Ribonuc_L-PSP"/>
    <property type="match status" value="1"/>
</dbReference>
<evidence type="ECO:0000313" key="2">
    <source>
        <dbReference type="Proteomes" id="UP000297890"/>
    </source>
</evidence>
<dbReference type="PANTHER" id="PTHR11803:SF44">
    <property type="entry name" value="RUTC FAMILY PROTEIN YJGH"/>
    <property type="match status" value="1"/>
</dbReference>
<comment type="caution">
    <text evidence="1">The sequence shown here is derived from an EMBL/GenBank/DDBJ whole genome shotgun (WGS) entry which is preliminary data.</text>
</comment>
<reference evidence="1 2" key="1">
    <citation type="journal article" date="2019" name="ISME J.">
        <title>Candidatus Macondimonas diazotrophica, a novel gammaproteobacterial genus dominating crude-oil-contaminated coastal sediments.</title>
        <authorList>
            <person name="Karthikeyan S."/>
            <person name="Konstantinidis K."/>
        </authorList>
    </citation>
    <scope>NUCLEOTIDE SEQUENCE [LARGE SCALE GENOMIC DNA]</scope>
    <source>
        <strain evidence="1 2">KTK01</strain>
    </source>
</reference>
<sequence>MVASADDGMQNADSRLITHQTIHQENDAMSEMTRITMPHSAPLYDQLGIVEAIKADNLVFLSGQAGMNDRFEPLPTYEEQCRATFENMKNVLAEAGGTDADIVQIIAYLVDVPTAEEFSGRVMTAFQYFREILPGCRTTSTAIGVTKLAVPGMMLEVQALAIVGG</sequence>
<dbReference type="EMBL" id="SRIO01000008">
    <property type="protein sequence ID" value="TFZ82548.1"/>
    <property type="molecule type" value="Genomic_DNA"/>
</dbReference>
<protein>
    <recommendedName>
        <fullName evidence="3">RidA family protein</fullName>
    </recommendedName>
</protein>
<evidence type="ECO:0008006" key="3">
    <source>
        <dbReference type="Google" id="ProtNLM"/>
    </source>
</evidence>
<dbReference type="OrthoDB" id="9809792at2"/>
<proteinExistence type="predicted"/>
<dbReference type="GO" id="GO:0019239">
    <property type="term" value="F:deaminase activity"/>
    <property type="evidence" value="ECO:0007669"/>
    <property type="project" value="TreeGrafter"/>
</dbReference>